<evidence type="ECO:0000256" key="1">
    <source>
        <dbReference type="SAM" id="Phobius"/>
    </source>
</evidence>
<name>A0A645ARB1_9ZZZZ</name>
<dbReference type="AlphaFoldDB" id="A0A645ARB1"/>
<feature type="transmembrane region" description="Helical" evidence="1">
    <location>
        <begin position="53"/>
        <end position="71"/>
    </location>
</feature>
<proteinExistence type="predicted"/>
<comment type="caution">
    <text evidence="2">The sequence shown here is derived from an EMBL/GenBank/DDBJ whole genome shotgun (WGS) entry which is preliminary data.</text>
</comment>
<evidence type="ECO:0000313" key="2">
    <source>
        <dbReference type="EMBL" id="MPM55802.1"/>
    </source>
</evidence>
<feature type="transmembrane region" description="Helical" evidence="1">
    <location>
        <begin position="12"/>
        <end position="29"/>
    </location>
</feature>
<sequence>MEELSGDKKELLTRIAVCVVAALVLYYILDEASEKVHLDILVKYRPWLKENKVQAIAVIAAVLFGLSLAMWPMEEEKINGNEPHQGPHKLGD</sequence>
<keyword evidence="1" id="KW-1133">Transmembrane helix</keyword>
<keyword evidence="1" id="KW-0812">Transmembrane</keyword>
<reference evidence="2" key="1">
    <citation type="submission" date="2019-08" db="EMBL/GenBank/DDBJ databases">
        <authorList>
            <person name="Kucharzyk K."/>
            <person name="Murdoch R.W."/>
            <person name="Higgins S."/>
            <person name="Loffler F."/>
        </authorList>
    </citation>
    <scope>NUCLEOTIDE SEQUENCE</scope>
</reference>
<keyword evidence="1" id="KW-0472">Membrane</keyword>
<organism evidence="2">
    <name type="scientific">bioreactor metagenome</name>
    <dbReference type="NCBI Taxonomy" id="1076179"/>
    <lineage>
        <taxon>unclassified sequences</taxon>
        <taxon>metagenomes</taxon>
        <taxon>ecological metagenomes</taxon>
    </lineage>
</organism>
<protein>
    <submittedName>
        <fullName evidence="2">Uncharacterized protein</fullName>
    </submittedName>
</protein>
<dbReference type="EMBL" id="VSSQ01015444">
    <property type="protein sequence ID" value="MPM55802.1"/>
    <property type="molecule type" value="Genomic_DNA"/>
</dbReference>
<accession>A0A645ARB1</accession>
<gene>
    <name evidence="2" type="ORF">SDC9_102599</name>
</gene>